<accession>A0A0K1PN33</accession>
<organism evidence="3 4">
    <name type="scientific">Labilithrix luteola</name>
    <dbReference type="NCBI Taxonomy" id="1391654"/>
    <lineage>
        <taxon>Bacteria</taxon>
        <taxon>Pseudomonadati</taxon>
        <taxon>Myxococcota</taxon>
        <taxon>Polyangia</taxon>
        <taxon>Polyangiales</taxon>
        <taxon>Labilitrichaceae</taxon>
        <taxon>Labilithrix</taxon>
    </lineage>
</organism>
<feature type="transmembrane region" description="Helical" evidence="2">
    <location>
        <begin position="149"/>
        <end position="172"/>
    </location>
</feature>
<evidence type="ECO:0000256" key="2">
    <source>
        <dbReference type="SAM" id="Phobius"/>
    </source>
</evidence>
<feature type="transmembrane region" description="Helical" evidence="2">
    <location>
        <begin position="94"/>
        <end position="116"/>
    </location>
</feature>
<feature type="transmembrane region" description="Helical" evidence="2">
    <location>
        <begin position="54"/>
        <end position="74"/>
    </location>
</feature>
<feature type="transmembrane region" description="Helical" evidence="2">
    <location>
        <begin position="123"/>
        <end position="143"/>
    </location>
</feature>
<dbReference type="RefSeq" id="WP_240488408.1">
    <property type="nucleotide sequence ID" value="NZ_CP012333.1"/>
</dbReference>
<keyword evidence="2" id="KW-1133">Transmembrane helix</keyword>
<dbReference type="Proteomes" id="UP000064967">
    <property type="component" value="Chromosome"/>
</dbReference>
<proteinExistence type="predicted"/>
<sequence length="176" mass="18654">MSIRASAIRRPDEDAHGATNQETGTMNDSAAINETAQIEDRTAKKGFSRFAPTGARVVMGLLFFVMGLNGLLQFLPPPKPGEIPPGAMELTLAFARSGYMMQLVGVTQIVVGALLLANRFVPLALVILAPVVVNIIAFHLFLAPQGLPVALVVLALGLYLAKVHAAAFRSLLAPRA</sequence>
<dbReference type="EMBL" id="CP012333">
    <property type="protein sequence ID" value="AKU94938.1"/>
    <property type="molecule type" value="Genomic_DNA"/>
</dbReference>
<evidence type="ECO:0000256" key="1">
    <source>
        <dbReference type="SAM" id="MobiDB-lite"/>
    </source>
</evidence>
<keyword evidence="2" id="KW-0472">Membrane</keyword>
<evidence type="ECO:0008006" key="5">
    <source>
        <dbReference type="Google" id="ProtNLM"/>
    </source>
</evidence>
<keyword evidence="2" id="KW-0812">Transmembrane</keyword>
<dbReference type="STRING" id="1391654.AKJ09_01602"/>
<feature type="compositionally biased region" description="Polar residues" evidence="1">
    <location>
        <begin position="18"/>
        <end position="30"/>
    </location>
</feature>
<dbReference type="KEGG" id="llu:AKJ09_01602"/>
<feature type="region of interest" description="Disordered" evidence="1">
    <location>
        <begin position="1"/>
        <end position="30"/>
    </location>
</feature>
<name>A0A0K1PN33_9BACT</name>
<evidence type="ECO:0000313" key="4">
    <source>
        <dbReference type="Proteomes" id="UP000064967"/>
    </source>
</evidence>
<dbReference type="AlphaFoldDB" id="A0A0K1PN33"/>
<dbReference type="PATRIC" id="fig|1391654.3.peg.1617"/>
<protein>
    <recommendedName>
        <fullName evidence="5">DoxX family protein</fullName>
    </recommendedName>
</protein>
<evidence type="ECO:0000313" key="3">
    <source>
        <dbReference type="EMBL" id="AKU94938.1"/>
    </source>
</evidence>
<keyword evidence="4" id="KW-1185">Reference proteome</keyword>
<gene>
    <name evidence="3" type="ORF">AKJ09_01602</name>
</gene>
<reference evidence="3 4" key="1">
    <citation type="submission" date="2015-08" db="EMBL/GenBank/DDBJ databases">
        <authorList>
            <person name="Babu N.S."/>
            <person name="Beckwith C.J."/>
            <person name="Beseler K.G."/>
            <person name="Brison A."/>
            <person name="Carone J.V."/>
            <person name="Caskin T.P."/>
            <person name="Diamond M."/>
            <person name="Durham M.E."/>
            <person name="Foxe J.M."/>
            <person name="Go M."/>
            <person name="Henderson B.A."/>
            <person name="Jones I.B."/>
            <person name="McGettigan J.A."/>
            <person name="Micheletti S.J."/>
            <person name="Nasrallah M.E."/>
            <person name="Ortiz D."/>
            <person name="Piller C.R."/>
            <person name="Privatt S.R."/>
            <person name="Schneider S.L."/>
            <person name="Sharp S."/>
            <person name="Smith T.C."/>
            <person name="Stanton J.D."/>
            <person name="Ullery H.E."/>
            <person name="Wilson R.J."/>
            <person name="Serrano M.G."/>
            <person name="Buck G."/>
            <person name="Lee V."/>
            <person name="Wang Y."/>
            <person name="Carvalho R."/>
            <person name="Voegtly L."/>
            <person name="Shi R."/>
            <person name="Duckworth R."/>
            <person name="Johnson A."/>
            <person name="Loviza R."/>
            <person name="Walstead R."/>
            <person name="Shah Z."/>
            <person name="Kiflezghi M."/>
            <person name="Wade K."/>
            <person name="Ball S.L."/>
            <person name="Bradley K.W."/>
            <person name="Asai D.J."/>
            <person name="Bowman C.A."/>
            <person name="Russell D.A."/>
            <person name="Pope W.H."/>
            <person name="Jacobs-Sera D."/>
            <person name="Hendrix R.W."/>
            <person name="Hatfull G.F."/>
        </authorList>
    </citation>
    <scope>NUCLEOTIDE SEQUENCE [LARGE SCALE GENOMIC DNA]</scope>
    <source>
        <strain evidence="3 4">DSM 27648</strain>
    </source>
</reference>